<feature type="compositionally biased region" description="Basic residues" evidence="1">
    <location>
        <begin position="102"/>
        <end position="111"/>
    </location>
</feature>
<feature type="compositionally biased region" description="Basic residues" evidence="1">
    <location>
        <begin position="264"/>
        <end position="273"/>
    </location>
</feature>
<dbReference type="EMBL" id="JAIXMP010000027">
    <property type="protein sequence ID" value="KAI9252945.1"/>
    <property type="molecule type" value="Genomic_DNA"/>
</dbReference>
<gene>
    <name evidence="2" type="ORF">BDA99DRAFT_520460</name>
</gene>
<comment type="caution">
    <text evidence="2">The sequence shown here is derived from an EMBL/GenBank/DDBJ whole genome shotgun (WGS) entry which is preliminary data.</text>
</comment>
<accession>A0AAD5PAR6</accession>
<evidence type="ECO:0000313" key="2">
    <source>
        <dbReference type="EMBL" id="KAI9252945.1"/>
    </source>
</evidence>
<protein>
    <submittedName>
        <fullName evidence="2">Uncharacterized protein</fullName>
    </submittedName>
</protein>
<dbReference type="Pfam" id="PF02178">
    <property type="entry name" value="AT_hook"/>
    <property type="match status" value="5"/>
</dbReference>
<feature type="compositionally biased region" description="Polar residues" evidence="1">
    <location>
        <begin position="318"/>
        <end position="335"/>
    </location>
</feature>
<feature type="compositionally biased region" description="Basic and acidic residues" evidence="1">
    <location>
        <begin position="130"/>
        <end position="139"/>
    </location>
</feature>
<dbReference type="InterPro" id="IPR017956">
    <property type="entry name" value="AT_hook_DNA-bd_motif"/>
</dbReference>
<dbReference type="Proteomes" id="UP001209540">
    <property type="component" value="Unassembled WGS sequence"/>
</dbReference>
<dbReference type="SMART" id="SM00384">
    <property type="entry name" value="AT_hook"/>
    <property type="match status" value="7"/>
</dbReference>
<evidence type="ECO:0000313" key="3">
    <source>
        <dbReference type="Proteomes" id="UP001209540"/>
    </source>
</evidence>
<dbReference type="GO" id="GO:0003677">
    <property type="term" value="F:DNA binding"/>
    <property type="evidence" value="ECO:0007669"/>
    <property type="project" value="InterPro"/>
</dbReference>
<feature type="compositionally biased region" description="Basic and acidic residues" evidence="1">
    <location>
        <begin position="171"/>
        <end position="182"/>
    </location>
</feature>
<keyword evidence="3" id="KW-1185">Reference proteome</keyword>
<feature type="region of interest" description="Disordered" evidence="1">
    <location>
        <begin position="68"/>
        <end position="335"/>
    </location>
</feature>
<feature type="compositionally biased region" description="Basic residues" evidence="1">
    <location>
        <begin position="216"/>
        <end position="226"/>
    </location>
</feature>
<feature type="compositionally biased region" description="Low complexity" evidence="1">
    <location>
        <begin position="90"/>
        <end position="99"/>
    </location>
</feature>
<sequence length="432" mass="47786">MTDTLHSIIDTPDIDMVSSSTITTTTTQMNSTAQSLEDIISNDNESSTTAALTGEATAVAIAIKRTQGRPRKVPIAKAFPKQRGRPPKITKTTESNNSSTEKKRKPGRPRKITMNQEKPSKPSRPRGRPKKSETEKTDRLQQSATSPSIKNGDQRSSPLLQQPKRGRGRPPKLENKNKDLKTKTTTAATTTIKRGRGRPKKEKQEEQKQELSVSSKIKRGRGRPPKAKIEPEYSQDQQQKQSLSSEDDPITKTQRNVLPAGSVKHGRDRTKKQTKNDDKEKEDQVIANNDKMEDDSSGQLSSKTSQEIAEADNDKQMENVSDQFNTQHNEYSNADETITKVLGIRDAHESMVEDTVIHPIPSAITDISAATIPSSSSSPKLVPDNVQPGLSPPEIIITTENGSDHAYGKSQKRSKEPNPDVTSKKRAKHFSF</sequence>
<organism evidence="2 3">
    <name type="scientific">Phascolomyces articulosus</name>
    <dbReference type="NCBI Taxonomy" id="60185"/>
    <lineage>
        <taxon>Eukaryota</taxon>
        <taxon>Fungi</taxon>
        <taxon>Fungi incertae sedis</taxon>
        <taxon>Mucoromycota</taxon>
        <taxon>Mucoromycotina</taxon>
        <taxon>Mucoromycetes</taxon>
        <taxon>Mucorales</taxon>
        <taxon>Lichtheimiaceae</taxon>
        <taxon>Phascolomyces</taxon>
    </lineage>
</organism>
<reference evidence="2" key="2">
    <citation type="submission" date="2023-02" db="EMBL/GenBank/DDBJ databases">
        <authorList>
            <consortium name="DOE Joint Genome Institute"/>
            <person name="Mondo S.J."/>
            <person name="Chang Y."/>
            <person name="Wang Y."/>
            <person name="Ahrendt S."/>
            <person name="Andreopoulos W."/>
            <person name="Barry K."/>
            <person name="Beard J."/>
            <person name="Benny G.L."/>
            <person name="Blankenship S."/>
            <person name="Bonito G."/>
            <person name="Cuomo C."/>
            <person name="Desiro A."/>
            <person name="Gervers K.A."/>
            <person name="Hundley H."/>
            <person name="Kuo A."/>
            <person name="LaButti K."/>
            <person name="Lang B.F."/>
            <person name="Lipzen A."/>
            <person name="O'Donnell K."/>
            <person name="Pangilinan J."/>
            <person name="Reynolds N."/>
            <person name="Sandor L."/>
            <person name="Smith M.W."/>
            <person name="Tsang A."/>
            <person name="Grigoriev I.V."/>
            <person name="Stajich J.E."/>
            <person name="Spatafora J.W."/>
        </authorList>
    </citation>
    <scope>NUCLEOTIDE SEQUENCE</scope>
    <source>
        <strain evidence="2">RSA 2281</strain>
    </source>
</reference>
<feature type="region of interest" description="Disordered" evidence="1">
    <location>
        <begin position="371"/>
        <end position="432"/>
    </location>
</feature>
<feature type="compositionally biased region" description="Basic and acidic residues" evidence="1">
    <location>
        <begin position="402"/>
        <end position="418"/>
    </location>
</feature>
<dbReference type="AlphaFoldDB" id="A0AAD5PAR6"/>
<feature type="compositionally biased region" description="Polar residues" evidence="1">
    <location>
        <begin position="140"/>
        <end position="160"/>
    </location>
</feature>
<feature type="compositionally biased region" description="Basic and acidic residues" evidence="1">
    <location>
        <begin position="274"/>
        <end position="284"/>
    </location>
</feature>
<evidence type="ECO:0000256" key="1">
    <source>
        <dbReference type="SAM" id="MobiDB-lite"/>
    </source>
</evidence>
<proteinExistence type="predicted"/>
<name>A0AAD5PAR6_9FUNG</name>
<feature type="compositionally biased region" description="Low complexity" evidence="1">
    <location>
        <begin position="234"/>
        <end position="244"/>
    </location>
</feature>
<feature type="compositionally biased region" description="Basic residues" evidence="1">
    <location>
        <begin position="68"/>
        <end position="88"/>
    </location>
</feature>
<dbReference type="PRINTS" id="PR00929">
    <property type="entry name" value="ATHOOK"/>
</dbReference>
<feature type="compositionally biased region" description="Polar residues" evidence="1">
    <location>
        <begin position="297"/>
        <end position="307"/>
    </location>
</feature>
<reference evidence="2" key="1">
    <citation type="journal article" date="2022" name="IScience">
        <title>Evolution of zygomycete secretomes and the origins of terrestrial fungal ecologies.</title>
        <authorList>
            <person name="Chang Y."/>
            <person name="Wang Y."/>
            <person name="Mondo S."/>
            <person name="Ahrendt S."/>
            <person name="Andreopoulos W."/>
            <person name="Barry K."/>
            <person name="Beard J."/>
            <person name="Benny G.L."/>
            <person name="Blankenship S."/>
            <person name="Bonito G."/>
            <person name="Cuomo C."/>
            <person name="Desiro A."/>
            <person name="Gervers K.A."/>
            <person name="Hundley H."/>
            <person name="Kuo A."/>
            <person name="LaButti K."/>
            <person name="Lang B.F."/>
            <person name="Lipzen A."/>
            <person name="O'Donnell K."/>
            <person name="Pangilinan J."/>
            <person name="Reynolds N."/>
            <person name="Sandor L."/>
            <person name="Smith M.E."/>
            <person name="Tsang A."/>
            <person name="Grigoriev I.V."/>
            <person name="Stajich J.E."/>
            <person name="Spatafora J.W."/>
        </authorList>
    </citation>
    <scope>NUCLEOTIDE SEQUENCE</scope>
    <source>
        <strain evidence="2">RSA 2281</strain>
    </source>
</reference>